<dbReference type="GO" id="GO:1901170">
    <property type="term" value="P:naphthalene catabolic process"/>
    <property type="evidence" value="ECO:0007669"/>
    <property type="project" value="InterPro"/>
</dbReference>
<protein>
    <submittedName>
        <fullName evidence="2">DSBA oxidoreductase</fullName>
    </submittedName>
</protein>
<sequence length="134" mass="15322">MSRQVEFYFDFGSPYSYLAYKELPRVAQRTGAQIVWRPILLGGVFKATGNHSPAEIPAKGRWSKTDTARWSRRYGASLQQNPHFPVNTLALMRAAVGFQLQDEAAFHRYVEAIFAAMWEQQRNLNDPARCALSR</sequence>
<dbReference type="GO" id="GO:0006749">
    <property type="term" value="P:glutathione metabolic process"/>
    <property type="evidence" value="ECO:0007669"/>
    <property type="project" value="TreeGrafter"/>
</dbReference>
<dbReference type="PANTHER" id="PTHR42943">
    <property type="entry name" value="GLUTATHIONE S-TRANSFERASE KAPPA"/>
    <property type="match status" value="1"/>
</dbReference>
<dbReference type="GO" id="GO:0018845">
    <property type="term" value="F:2-hydroxychromene-2-carboxylate isomerase activity"/>
    <property type="evidence" value="ECO:0007669"/>
    <property type="project" value="InterPro"/>
</dbReference>
<dbReference type="Pfam" id="PF01323">
    <property type="entry name" value="DSBA"/>
    <property type="match status" value="1"/>
</dbReference>
<comment type="caution">
    <text evidence="2">The sequence shown here is derived from an EMBL/GenBank/DDBJ whole genome shotgun (WGS) entry which is preliminary data.</text>
</comment>
<dbReference type="GO" id="GO:0004602">
    <property type="term" value="F:glutathione peroxidase activity"/>
    <property type="evidence" value="ECO:0007669"/>
    <property type="project" value="TreeGrafter"/>
</dbReference>
<feature type="domain" description="DSBA-like thioredoxin" evidence="1">
    <location>
        <begin position="4"/>
        <end position="128"/>
    </location>
</feature>
<dbReference type="InterPro" id="IPR036249">
    <property type="entry name" value="Thioredoxin-like_sf"/>
</dbReference>
<accession>H1SH99</accession>
<dbReference type="InterPro" id="IPR001853">
    <property type="entry name" value="DSBA-like_thioredoxin_dom"/>
</dbReference>
<dbReference type="SUPFAM" id="SSF52833">
    <property type="entry name" value="Thioredoxin-like"/>
    <property type="match status" value="1"/>
</dbReference>
<evidence type="ECO:0000313" key="2">
    <source>
        <dbReference type="EMBL" id="EHP38090.1"/>
    </source>
</evidence>
<name>H1SH99_9BURK</name>
<dbReference type="Gene3D" id="3.40.30.10">
    <property type="entry name" value="Glutaredoxin"/>
    <property type="match status" value="1"/>
</dbReference>
<evidence type="ECO:0000313" key="3">
    <source>
        <dbReference type="Proteomes" id="UP000005808"/>
    </source>
</evidence>
<dbReference type="GO" id="GO:0004364">
    <property type="term" value="F:glutathione transferase activity"/>
    <property type="evidence" value="ECO:0007669"/>
    <property type="project" value="TreeGrafter"/>
</dbReference>
<dbReference type="EMBL" id="AHJE01000147">
    <property type="protein sequence ID" value="EHP38090.1"/>
    <property type="molecule type" value="Genomic_DNA"/>
</dbReference>
<proteinExistence type="predicted"/>
<dbReference type="AlphaFoldDB" id="H1SH99"/>
<gene>
    <name evidence="2" type="ORF">OR16_39039</name>
</gene>
<dbReference type="OrthoDB" id="8560325at2"/>
<dbReference type="InterPro" id="IPR051924">
    <property type="entry name" value="GST_Kappa/NadH"/>
</dbReference>
<organism evidence="2 3">
    <name type="scientific">Cupriavidus basilensis OR16</name>
    <dbReference type="NCBI Taxonomy" id="1127483"/>
    <lineage>
        <taxon>Bacteria</taxon>
        <taxon>Pseudomonadati</taxon>
        <taxon>Pseudomonadota</taxon>
        <taxon>Betaproteobacteria</taxon>
        <taxon>Burkholderiales</taxon>
        <taxon>Burkholderiaceae</taxon>
        <taxon>Cupriavidus</taxon>
    </lineage>
</organism>
<reference evidence="2 3" key="1">
    <citation type="journal article" date="2012" name="J. Bacteriol.">
        <title>De Novo Genome Project of Cupriavidus basilensis OR16.</title>
        <authorList>
            <person name="Cserhati M."/>
            <person name="Kriszt B."/>
            <person name="Szoboszlay S."/>
            <person name="Toth A."/>
            <person name="Szabo I."/>
            <person name="Tancsics A."/>
            <person name="Nagy I."/>
            <person name="Horvath B."/>
            <person name="Nagy I."/>
            <person name="Kukolya J."/>
        </authorList>
    </citation>
    <scope>NUCLEOTIDE SEQUENCE [LARGE SCALE GENOMIC DNA]</scope>
    <source>
        <strain evidence="2 3">OR16</strain>
    </source>
</reference>
<dbReference type="PANTHER" id="PTHR42943:SF2">
    <property type="entry name" value="GLUTATHIONE S-TRANSFERASE KAPPA 1"/>
    <property type="match status" value="1"/>
</dbReference>
<dbReference type="InterPro" id="IPR044087">
    <property type="entry name" value="NahD-like"/>
</dbReference>
<dbReference type="RefSeq" id="WP_006163893.1">
    <property type="nucleotide sequence ID" value="NZ_AHJE01000147.1"/>
</dbReference>
<dbReference type="Proteomes" id="UP000005808">
    <property type="component" value="Unassembled WGS sequence"/>
</dbReference>
<dbReference type="CDD" id="cd03022">
    <property type="entry name" value="DsbA_HCCA_Iso"/>
    <property type="match status" value="1"/>
</dbReference>
<evidence type="ECO:0000259" key="1">
    <source>
        <dbReference type="Pfam" id="PF01323"/>
    </source>
</evidence>